<evidence type="ECO:0000313" key="12">
    <source>
        <dbReference type="Proteomes" id="UP000812966"/>
    </source>
</evidence>
<dbReference type="Pfam" id="PF00400">
    <property type="entry name" value="WD40"/>
    <property type="match status" value="1"/>
</dbReference>
<dbReference type="OrthoDB" id="4096at2759"/>
<keyword evidence="12" id="KW-1185">Reference proteome</keyword>
<feature type="repeat" description="WD" evidence="8">
    <location>
        <begin position="420"/>
        <end position="461"/>
    </location>
</feature>
<dbReference type="InterPro" id="IPR001680">
    <property type="entry name" value="WD40_rpt"/>
</dbReference>
<comment type="subcellular location">
    <subcellularLocation>
        <location evidence="1">Nucleus</location>
        <location evidence="1">Nucleolus</location>
    </subcellularLocation>
</comment>
<dbReference type="PANTHER" id="PTHR44215:SF1">
    <property type="entry name" value="WD REPEAT-CONTAINING PROTEIN 75"/>
    <property type="match status" value="1"/>
</dbReference>
<evidence type="ECO:0000259" key="10">
    <source>
        <dbReference type="Pfam" id="PF23769"/>
    </source>
</evidence>
<feature type="compositionally biased region" description="Basic and acidic residues" evidence="9">
    <location>
        <begin position="1023"/>
        <end position="1032"/>
    </location>
</feature>
<dbReference type="EMBL" id="JABELV010000002">
    <property type="protein sequence ID" value="KAG7580006.1"/>
    <property type="molecule type" value="Genomic_DNA"/>
</dbReference>
<feature type="region of interest" description="Disordered" evidence="9">
    <location>
        <begin position="934"/>
        <end position="957"/>
    </location>
</feature>
<keyword evidence="2" id="KW-0690">Ribosome biogenesis</keyword>
<dbReference type="InterPro" id="IPR015943">
    <property type="entry name" value="WD40/YVTN_repeat-like_dom_sf"/>
</dbReference>
<dbReference type="SMART" id="SM00320">
    <property type="entry name" value="WD40"/>
    <property type="match status" value="5"/>
</dbReference>
<evidence type="ECO:0000256" key="2">
    <source>
        <dbReference type="ARBA" id="ARBA00022517"/>
    </source>
</evidence>
<comment type="caution">
    <text evidence="11">The sequence shown here is derived from an EMBL/GenBank/DDBJ whole genome shotgun (WGS) entry which is preliminary data.</text>
</comment>
<dbReference type="SUPFAM" id="SSF101908">
    <property type="entry name" value="Putative isomerase YbhE"/>
    <property type="match status" value="1"/>
</dbReference>
<feature type="domain" description="WD repeat-containing protein 75 second beta-propeller" evidence="10">
    <location>
        <begin position="538"/>
        <end position="839"/>
    </location>
</feature>
<feature type="compositionally biased region" description="Acidic residues" evidence="9">
    <location>
        <begin position="93"/>
        <end position="104"/>
    </location>
</feature>
<evidence type="ECO:0000256" key="5">
    <source>
        <dbReference type="ARBA" id="ARBA00022737"/>
    </source>
</evidence>
<evidence type="ECO:0000256" key="3">
    <source>
        <dbReference type="ARBA" id="ARBA00022552"/>
    </source>
</evidence>
<dbReference type="Gene3D" id="2.130.10.10">
    <property type="entry name" value="YVTN repeat-like/Quinoprotein amine dehydrogenase"/>
    <property type="match status" value="3"/>
</dbReference>
<dbReference type="SUPFAM" id="SSF50978">
    <property type="entry name" value="WD40 repeat-like"/>
    <property type="match status" value="1"/>
</dbReference>
<feature type="compositionally biased region" description="Low complexity" evidence="9">
    <location>
        <begin position="1083"/>
        <end position="1092"/>
    </location>
</feature>
<gene>
    <name evidence="11" type="ORF">FFLO_00214</name>
</gene>
<feature type="compositionally biased region" description="Low complexity" evidence="9">
    <location>
        <begin position="1"/>
        <end position="27"/>
    </location>
</feature>
<dbReference type="GO" id="GO:0006364">
    <property type="term" value="P:rRNA processing"/>
    <property type="evidence" value="ECO:0007669"/>
    <property type="project" value="UniProtKB-KW"/>
</dbReference>
<dbReference type="GO" id="GO:2000234">
    <property type="term" value="P:positive regulation of rRNA processing"/>
    <property type="evidence" value="ECO:0007669"/>
    <property type="project" value="TreeGrafter"/>
</dbReference>
<protein>
    <recommendedName>
        <fullName evidence="10">WD repeat-containing protein 75 second beta-propeller domain-containing protein</fullName>
    </recommendedName>
</protein>
<keyword evidence="7" id="KW-0539">Nucleus</keyword>
<dbReference type="PROSITE" id="PS50082">
    <property type="entry name" value="WD_REPEATS_2"/>
    <property type="match status" value="2"/>
</dbReference>
<accession>A0A8K0JS10</accession>
<keyword evidence="6" id="KW-0804">Transcription</keyword>
<dbReference type="AlphaFoldDB" id="A0A8K0JS10"/>
<evidence type="ECO:0000256" key="8">
    <source>
        <dbReference type="PROSITE-ProRule" id="PRU00221"/>
    </source>
</evidence>
<dbReference type="PANTHER" id="PTHR44215">
    <property type="entry name" value="WD REPEAT-CONTAINING PROTEIN 75"/>
    <property type="match status" value="1"/>
</dbReference>
<reference evidence="11" key="1">
    <citation type="submission" date="2020-04" db="EMBL/GenBank/DDBJ databases">
        <title>Analysis of mating type loci in Filobasidium floriforme.</title>
        <authorList>
            <person name="Nowrousian M."/>
        </authorList>
    </citation>
    <scope>NUCLEOTIDE SEQUENCE</scope>
    <source>
        <strain evidence="11">CBS 6242</strain>
    </source>
</reference>
<keyword evidence="5" id="KW-0677">Repeat</keyword>
<feature type="compositionally biased region" description="Basic and acidic residues" evidence="9">
    <location>
        <begin position="61"/>
        <end position="87"/>
    </location>
</feature>
<dbReference type="GO" id="GO:0003723">
    <property type="term" value="F:RNA binding"/>
    <property type="evidence" value="ECO:0007669"/>
    <property type="project" value="InterPro"/>
</dbReference>
<feature type="region of interest" description="Disordered" evidence="9">
    <location>
        <begin position="1"/>
        <end position="106"/>
    </location>
</feature>
<organism evidence="11 12">
    <name type="scientific">Filobasidium floriforme</name>
    <dbReference type="NCBI Taxonomy" id="5210"/>
    <lineage>
        <taxon>Eukaryota</taxon>
        <taxon>Fungi</taxon>
        <taxon>Dikarya</taxon>
        <taxon>Basidiomycota</taxon>
        <taxon>Agaricomycotina</taxon>
        <taxon>Tremellomycetes</taxon>
        <taxon>Filobasidiales</taxon>
        <taxon>Filobasidiaceae</taxon>
        <taxon>Filobasidium</taxon>
    </lineage>
</organism>
<evidence type="ECO:0000256" key="4">
    <source>
        <dbReference type="ARBA" id="ARBA00022574"/>
    </source>
</evidence>
<dbReference type="InterPro" id="IPR057644">
    <property type="entry name" value="Beta-prop_WDR75_2nd"/>
</dbReference>
<dbReference type="InterPro" id="IPR053826">
    <property type="entry name" value="WDR75"/>
</dbReference>
<evidence type="ECO:0000256" key="6">
    <source>
        <dbReference type="ARBA" id="ARBA00023163"/>
    </source>
</evidence>
<feature type="repeat" description="WD" evidence="8">
    <location>
        <begin position="164"/>
        <end position="206"/>
    </location>
</feature>
<evidence type="ECO:0000256" key="7">
    <source>
        <dbReference type="ARBA" id="ARBA00023242"/>
    </source>
</evidence>
<evidence type="ECO:0000313" key="11">
    <source>
        <dbReference type="EMBL" id="KAG7580006.1"/>
    </source>
</evidence>
<dbReference type="Pfam" id="PF23769">
    <property type="entry name" value="Beta-prop_WDR75_2nd"/>
    <property type="match status" value="1"/>
</dbReference>
<proteinExistence type="predicted"/>
<evidence type="ECO:0000256" key="9">
    <source>
        <dbReference type="SAM" id="MobiDB-lite"/>
    </source>
</evidence>
<feature type="compositionally biased region" description="Low complexity" evidence="9">
    <location>
        <begin position="1063"/>
        <end position="1072"/>
    </location>
</feature>
<dbReference type="InterPro" id="IPR036322">
    <property type="entry name" value="WD40_repeat_dom_sf"/>
</dbReference>
<feature type="region of interest" description="Disordered" evidence="9">
    <location>
        <begin position="1063"/>
        <end position="1133"/>
    </location>
</feature>
<evidence type="ECO:0000256" key="1">
    <source>
        <dbReference type="ARBA" id="ARBA00004604"/>
    </source>
</evidence>
<sequence>MVSTLSSSAEASSSRLPPSRSTPTKPSIKGKERASNDDASDPTAILERKKRKLRVKYPDATPKEIDEKTARWWERQQKARQERRDRASALGLPEDELDSADDQDGQVYQPWQSSTIAERLENAQSPVWTQDGRFHFVASGKQILIHESSPPDYALVSTLPSGSSPGHSAPITSFHLHPLNPLELVTCSEDGTVKVWSWTDSRLIRTLDVAEAMISAGGKHKDEEQSRRVKIDRMSVGTESGKAFAYLAVDAASRDHQILTKLVRIPLRVPQTTSASGQSQPGQLSKHIVRLGQINLPVSDIRISPHGTYLSIIADSGVFVRKLGVKSGSDAWVKIAVDIGVTCLRWCPSDAAGSIVKRGDEEWFATGDKGGFVRLYRGGLIQAYRTLQQQNAASSATKSTDAWYKIGSSGSEVTLASTALHWHSHPVHALCFTTHGSQLLSGGEENVLVTWHLDTLKNSFMARLSVGATSFEWIGVKPMGHAEGTEEEYWSGFVDGSIVKVGAATNKALPVGKRARINKLDRDLQLGKRYPLAYHAPTRSMVLASSHPSTLQFFQPSTSSLVFDLEVVPSNRVSRADKEIIPIKVSTVVFSPATASSEAGQWMATYETRPADTEQGGGKVTAVKLWFWATGKNGYVLNTQLDRVHGFHDVTSMSFAPAPLSGSNPDTRRGAGWLFMTTGSDGTAKVWTVKRGLAEVGQKGPGKKQAALEEAFWALRSSFSYRLEPITAAAFSPDGTLIVLAQGPLLTLWTTSTNTLVRTLESADIKSVAQFLFLGTTGRYLVVRGDREQGGGLVVWDLLSCDPVWTREQGMFSACLPAIEEDQFIGLDAGKKITRIEVFSVASPVSLSKHVIPFGIVQAVVTPAPTANDSIEYTGLARDGKLVRFGAHVEPFERLLTDTPTGTADVVGSGVKNQSIWEEMFGKDTFVDVQSAHQRLQNQDEDERPVNATTTREKRGKYSDVFDAPNVSLPPSSLLFDAFVRDFMSLSSRSTVDADQEEDSAPRTKVTVSAASTGTGTGAGVRDVSRSTEGRMIPEKEVRGWFGQLIGPKAKAAQAAQKAAASSTAVPATPSALGKGAPPPSTPMGTPSGSASKKQRKVSGKGANGTPSRGGAATTTDGDEDVMVGSKRKKATA</sequence>
<feature type="region of interest" description="Disordered" evidence="9">
    <location>
        <begin position="991"/>
        <end position="1032"/>
    </location>
</feature>
<dbReference type="GO" id="GO:0045943">
    <property type="term" value="P:positive regulation of transcription by RNA polymerase I"/>
    <property type="evidence" value="ECO:0007669"/>
    <property type="project" value="InterPro"/>
</dbReference>
<keyword evidence="3" id="KW-0698">rRNA processing</keyword>
<keyword evidence="4 8" id="KW-0853">WD repeat</keyword>
<name>A0A8K0JS10_9TREE</name>
<dbReference type="Proteomes" id="UP000812966">
    <property type="component" value="Unassembled WGS sequence"/>
</dbReference>
<dbReference type="GO" id="GO:0032040">
    <property type="term" value="C:small-subunit processome"/>
    <property type="evidence" value="ECO:0007669"/>
    <property type="project" value="InterPro"/>
</dbReference>